<keyword evidence="1" id="KW-0472">Membrane</keyword>
<evidence type="ECO:0000256" key="1">
    <source>
        <dbReference type="SAM" id="Phobius"/>
    </source>
</evidence>
<dbReference type="InterPro" id="IPR025495">
    <property type="entry name" value="DUF4386"/>
</dbReference>
<evidence type="ECO:0000313" key="3">
    <source>
        <dbReference type="Proteomes" id="UP000317371"/>
    </source>
</evidence>
<name>A0A540VL01_9CHLR</name>
<feature type="transmembrane region" description="Helical" evidence="1">
    <location>
        <begin position="94"/>
        <end position="116"/>
    </location>
</feature>
<feature type="transmembrane region" description="Helical" evidence="1">
    <location>
        <begin position="176"/>
        <end position="196"/>
    </location>
</feature>
<dbReference type="AlphaFoldDB" id="A0A540VL01"/>
<feature type="transmembrane region" description="Helical" evidence="1">
    <location>
        <begin position="136"/>
        <end position="164"/>
    </location>
</feature>
<feature type="transmembrane region" description="Helical" evidence="1">
    <location>
        <begin position="21"/>
        <end position="42"/>
    </location>
</feature>
<sequence length="243" mass="25128">MSFEAKTNGAGSLQKWGGAAALYEALAYIIGIVGFIAVVNISEVADPLQKVTAMAANQGLLTLLYLLVYVIWGASLVVLTLALHERLQGDVSALARTATAFGIIWSVLVIASGMIYNVGMGTVVELSAHNPEQAATVWLAIESVFNGLGGGVEVVGGIWVLLLSVAGLRNGGLPRLLNYLGFVVGAAGVATVVPALGETGAMTFGLTQIVWFVWLGIAMLRRPAGLALHSAPGEVAVHPAPAR</sequence>
<protein>
    <submittedName>
        <fullName evidence="2">DUF4386 family protein</fullName>
    </submittedName>
</protein>
<reference evidence="2 3" key="1">
    <citation type="submission" date="2019-06" db="EMBL/GenBank/DDBJ databases">
        <title>Genome sequence of Litorilinea aerophila BAA-2444.</title>
        <authorList>
            <person name="Maclea K.S."/>
            <person name="Maurais E.G."/>
            <person name="Iannazzi L.C."/>
        </authorList>
    </citation>
    <scope>NUCLEOTIDE SEQUENCE [LARGE SCALE GENOMIC DNA]</scope>
    <source>
        <strain evidence="2 3">ATCC BAA-2444</strain>
    </source>
</reference>
<keyword evidence="1" id="KW-0812">Transmembrane</keyword>
<dbReference type="EMBL" id="VIGC01000006">
    <property type="protein sequence ID" value="TQE96803.1"/>
    <property type="molecule type" value="Genomic_DNA"/>
</dbReference>
<dbReference type="Proteomes" id="UP000317371">
    <property type="component" value="Unassembled WGS sequence"/>
</dbReference>
<dbReference type="RefSeq" id="WP_141609175.1">
    <property type="nucleotide sequence ID" value="NZ_VIGC02000006.1"/>
</dbReference>
<gene>
    <name evidence="2" type="ORF">FKZ61_05970</name>
</gene>
<organism evidence="2 3">
    <name type="scientific">Litorilinea aerophila</name>
    <dbReference type="NCBI Taxonomy" id="1204385"/>
    <lineage>
        <taxon>Bacteria</taxon>
        <taxon>Bacillati</taxon>
        <taxon>Chloroflexota</taxon>
        <taxon>Caldilineae</taxon>
        <taxon>Caldilineales</taxon>
        <taxon>Caldilineaceae</taxon>
        <taxon>Litorilinea</taxon>
    </lineage>
</organism>
<feature type="transmembrane region" description="Helical" evidence="1">
    <location>
        <begin position="202"/>
        <end position="220"/>
    </location>
</feature>
<proteinExistence type="predicted"/>
<dbReference type="InParanoid" id="A0A540VL01"/>
<accession>A0A540VL01</accession>
<evidence type="ECO:0000313" key="2">
    <source>
        <dbReference type="EMBL" id="TQE96803.1"/>
    </source>
</evidence>
<comment type="caution">
    <text evidence="2">The sequence shown here is derived from an EMBL/GenBank/DDBJ whole genome shotgun (WGS) entry which is preliminary data.</text>
</comment>
<dbReference type="Pfam" id="PF14329">
    <property type="entry name" value="DUF4386"/>
    <property type="match status" value="1"/>
</dbReference>
<keyword evidence="1" id="KW-1133">Transmembrane helix</keyword>
<dbReference type="OrthoDB" id="1162205at2"/>
<keyword evidence="3" id="KW-1185">Reference proteome</keyword>
<feature type="transmembrane region" description="Helical" evidence="1">
    <location>
        <begin position="62"/>
        <end position="82"/>
    </location>
</feature>